<feature type="domain" description="BPL/LPL catalytic" evidence="1">
    <location>
        <begin position="32"/>
        <end position="223"/>
    </location>
</feature>
<comment type="caution">
    <text evidence="2">The sequence shown here is derived from an EMBL/GenBank/DDBJ whole genome shotgun (WGS) entry which is preliminary data.</text>
</comment>
<dbReference type="PANTHER" id="PTHR43679">
    <property type="entry name" value="OCTANOYLTRANSFERASE LIPM-RELATED"/>
    <property type="match status" value="1"/>
</dbReference>
<dbReference type="AlphaFoldDB" id="A0A8J4HBA5"/>
<evidence type="ECO:0000259" key="1">
    <source>
        <dbReference type="PROSITE" id="PS51733"/>
    </source>
</evidence>
<accession>A0A8J4HBA5</accession>
<gene>
    <name evidence="2" type="ORF">ENY07_08605</name>
</gene>
<dbReference type="InterPro" id="IPR004143">
    <property type="entry name" value="BPL_LPL_catalytic"/>
</dbReference>
<name>A0A8J4HBA5_9PROT</name>
<dbReference type="Gene3D" id="3.30.930.10">
    <property type="entry name" value="Bira Bifunctional Protein, Domain 2"/>
    <property type="match status" value="1"/>
</dbReference>
<dbReference type="SUPFAM" id="SSF55681">
    <property type="entry name" value="Class II aaRS and biotin synthetases"/>
    <property type="match status" value="1"/>
</dbReference>
<proteinExistence type="predicted"/>
<dbReference type="PROSITE" id="PS51733">
    <property type="entry name" value="BPL_LPL_CATALYTIC"/>
    <property type="match status" value="1"/>
</dbReference>
<dbReference type="EMBL" id="DTQM01000172">
    <property type="protein sequence ID" value="HGC43262.1"/>
    <property type="molecule type" value="Genomic_DNA"/>
</dbReference>
<reference evidence="2" key="1">
    <citation type="journal article" date="2020" name="mSystems">
        <title>Genome- and Community-Level Interaction Insights into Carbon Utilization and Element Cycling Functions of Hydrothermarchaeota in Hydrothermal Sediment.</title>
        <authorList>
            <person name="Zhou Z."/>
            <person name="Liu Y."/>
            <person name="Xu W."/>
            <person name="Pan J."/>
            <person name="Luo Z.H."/>
            <person name="Li M."/>
        </authorList>
    </citation>
    <scope>NUCLEOTIDE SEQUENCE</scope>
    <source>
        <strain evidence="2">SpSt-997</strain>
    </source>
</reference>
<dbReference type="InterPro" id="IPR045864">
    <property type="entry name" value="aa-tRNA-synth_II/BPL/LPL"/>
</dbReference>
<dbReference type="Pfam" id="PF21948">
    <property type="entry name" value="LplA-B_cat"/>
    <property type="match status" value="1"/>
</dbReference>
<evidence type="ECO:0000313" key="2">
    <source>
        <dbReference type="EMBL" id="HGC43262.1"/>
    </source>
</evidence>
<sequence>MVGTFRVIDTGIRTGRANIAFDQALIEARAADLVPDTIRFLRFRPAVLVGRHQILSHEIDLAHCRAEGIEVGRRITGGGALYLDEGQVGWELVFRRASLGLFDLEVAARRICQAAAAGLSLLGIDCAYRPRNDIEVDGRKLGGTGGFFDGDLLFYQGTVLIELDPARMLAALRLPAAKLAKRAIASVAERIVSLRELLGSAPEIAAVQAALLAGFADHLGLVPTWGAIDAAEEARARRLYEEEIGTEAFVTSLDAPTVHGSDASAVLTRPGGSVRVDLRRDAAGFIADVLITGDFLVTPPRVIRDLEAALRGSEAAAADATIDRFFAAHTAHFLGLTPADLRAAVVAALTESLKINRT</sequence>
<dbReference type="PANTHER" id="PTHR43679:SF2">
    <property type="entry name" value="OCTANOYL-[GCVH]:PROTEIN N-OCTANOYLTRANSFERASE"/>
    <property type="match status" value="1"/>
</dbReference>
<protein>
    <submittedName>
        <fullName evidence="2">Lipoate--protein ligase family protein</fullName>
    </submittedName>
</protein>
<keyword evidence="2" id="KW-0436">Ligase</keyword>
<dbReference type="GO" id="GO:0016874">
    <property type="term" value="F:ligase activity"/>
    <property type="evidence" value="ECO:0007669"/>
    <property type="project" value="UniProtKB-KW"/>
</dbReference>
<dbReference type="CDD" id="cd16443">
    <property type="entry name" value="LplA"/>
    <property type="match status" value="1"/>
</dbReference>
<dbReference type="InterPro" id="IPR050664">
    <property type="entry name" value="Octanoyltrans_LipM/LipL"/>
</dbReference>
<organism evidence="2">
    <name type="scientific">Acidicaldus sp</name>
    <dbReference type="NCBI Taxonomy" id="1872105"/>
    <lineage>
        <taxon>Bacteria</taxon>
        <taxon>Pseudomonadati</taxon>
        <taxon>Pseudomonadota</taxon>
        <taxon>Alphaproteobacteria</taxon>
        <taxon>Acetobacterales</taxon>
        <taxon>Acetobacteraceae</taxon>
        <taxon>Acidicaldus</taxon>
    </lineage>
</organism>
<dbReference type="Gene3D" id="3.30.390.50">
    <property type="entry name" value="CO dehydrogenase flavoprotein, C-terminal domain"/>
    <property type="match status" value="1"/>
</dbReference>